<organism evidence="6 7">
    <name type="scientific">Neodothiora populina</name>
    <dbReference type="NCBI Taxonomy" id="2781224"/>
    <lineage>
        <taxon>Eukaryota</taxon>
        <taxon>Fungi</taxon>
        <taxon>Dikarya</taxon>
        <taxon>Ascomycota</taxon>
        <taxon>Pezizomycotina</taxon>
        <taxon>Dothideomycetes</taxon>
        <taxon>Dothideomycetidae</taxon>
        <taxon>Dothideales</taxon>
        <taxon>Dothioraceae</taxon>
        <taxon>Neodothiora</taxon>
    </lineage>
</organism>
<dbReference type="GeneID" id="95974128"/>
<feature type="region of interest" description="Disordered" evidence="3">
    <location>
        <begin position="310"/>
        <end position="341"/>
    </location>
</feature>
<evidence type="ECO:0000313" key="6">
    <source>
        <dbReference type="EMBL" id="KAL1303980.1"/>
    </source>
</evidence>
<dbReference type="SUPFAM" id="SSF53474">
    <property type="entry name" value="alpha/beta-Hydrolases"/>
    <property type="match status" value="1"/>
</dbReference>
<evidence type="ECO:0000256" key="3">
    <source>
        <dbReference type="SAM" id="MobiDB-lite"/>
    </source>
</evidence>
<gene>
    <name evidence="6" type="ORF">AAFC00_000425</name>
</gene>
<dbReference type="RefSeq" id="XP_069200255.1">
    <property type="nucleotide sequence ID" value="XM_069343991.1"/>
</dbReference>
<dbReference type="EMBL" id="JBFMKM010000009">
    <property type="protein sequence ID" value="KAL1303980.1"/>
    <property type="molecule type" value="Genomic_DNA"/>
</dbReference>
<dbReference type="InterPro" id="IPR029058">
    <property type="entry name" value="AB_hydrolase_fold"/>
</dbReference>
<accession>A0ABR3PD13</accession>
<dbReference type="PANTHER" id="PTHR46640">
    <property type="entry name" value="TRIACYLGLYCEROL LIPASE, PUTATIVE (AFU_ORTHOLOGUE AFUA_6G06510)-RELATED"/>
    <property type="match status" value="1"/>
</dbReference>
<protein>
    <recommendedName>
        <fullName evidence="5">Fungal lipase-type domain-containing protein</fullName>
    </recommendedName>
</protein>
<feature type="signal peptide" evidence="4">
    <location>
        <begin position="1"/>
        <end position="22"/>
    </location>
</feature>
<feature type="chain" id="PRO_5046302817" description="Fungal lipase-type domain-containing protein" evidence="4">
    <location>
        <begin position="23"/>
        <end position="391"/>
    </location>
</feature>
<dbReference type="PANTHER" id="PTHR46640:SF1">
    <property type="entry name" value="FUNGAL LIPASE-LIKE DOMAIN-CONTAINING PROTEIN-RELATED"/>
    <property type="match status" value="1"/>
</dbReference>
<evidence type="ECO:0000256" key="1">
    <source>
        <dbReference type="ARBA" id="ARBA00022729"/>
    </source>
</evidence>
<name>A0ABR3PD13_9PEZI</name>
<proteinExistence type="predicted"/>
<keyword evidence="1 4" id="KW-0732">Signal</keyword>
<dbReference type="Gene3D" id="3.40.50.1820">
    <property type="entry name" value="alpha/beta hydrolase"/>
    <property type="match status" value="1"/>
</dbReference>
<dbReference type="Proteomes" id="UP001562354">
    <property type="component" value="Unassembled WGS sequence"/>
</dbReference>
<feature type="domain" description="Fungal lipase-type" evidence="5">
    <location>
        <begin position="143"/>
        <end position="267"/>
    </location>
</feature>
<evidence type="ECO:0000259" key="5">
    <source>
        <dbReference type="Pfam" id="PF01764"/>
    </source>
</evidence>
<evidence type="ECO:0000256" key="4">
    <source>
        <dbReference type="SAM" id="SignalP"/>
    </source>
</evidence>
<evidence type="ECO:0000256" key="2">
    <source>
        <dbReference type="ARBA" id="ARBA00022801"/>
    </source>
</evidence>
<feature type="region of interest" description="Disordered" evidence="3">
    <location>
        <begin position="372"/>
        <end position="391"/>
    </location>
</feature>
<sequence>MHVLYAMHLTASLLSLLATATASSLPPGSVFKISINGHDTSGTTQASVDSSSDPSTPKPVTHKTYKNLEVFSHYAVAAYCASNQDYTADKVLKPLYCEEGGGAPCAIVSASNTSAIYNFQDYGDYAVSGYVGVDHGRKLSILSFAGRVNERPYNASVTVNQEKVDEDKMAPVPGMCEGCEVDPLMLKVWDDVKEQMSAMLNLAVKMYGHVVVTGHSRGGTLGAVAAAWLRRRDVEVSLYTYNSPRAGNEAFAKYISSKGQNHRVTHKLAHKTLEPKGGKQNHTYTHFGPEYYIDTPFRGKYPEVKDIKAIKGPDSEGGNLGDVPRLKEENRGGWEMSQDGDDKDWDYLKEFDAEDHWAADKWAFGQMDKCDRVPDAPVEEKPCRDHQSKTE</sequence>
<comment type="caution">
    <text evidence="6">The sequence shown here is derived from an EMBL/GenBank/DDBJ whole genome shotgun (WGS) entry which is preliminary data.</text>
</comment>
<dbReference type="InterPro" id="IPR051299">
    <property type="entry name" value="AB_hydrolase_lip/est"/>
</dbReference>
<keyword evidence="7" id="KW-1185">Reference proteome</keyword>
<dbReference type="CDD" id="cd00519">
    <property type="entry name" value="Lipase_3"/>
    <property type="match status" value="1"/>
</dbReference>
<reference evidence="6 7" key="1">
    <citation type="submission" date="2024-07" db="EMBL/GenBank/DDBJ databases">
        <title>Draft sequence of the Neodothiora populina.</title>
        <authorList>
            <person name="Drown D.D."/>
            <person name="Schuette U.S."/>
            <person name="Buechlein A.B."/>
            <person name="Rusch D.R."/>
            <person name="Winton L.W."/>
            <person name="Adams G.A."/>
        </authorList>
    </citation>
    <scope>NUCLEOTIDE SEQUENCE [LARGE SCALE GENOMIC DNA]</scope>
    <source>
        <strain evidence="6 7">CPC 39397</strain>
    </source>
</reference>
<dbReference type="InterPro" id="IPR002921">
    <property type="entry name" value="Fungal_lipase-type"/>
</dbReference>
<evidence type="ECO:0000313" key="7">
    <source>
        <dbReference type="Proteomes" id="UP001562354"/>
    </source>
</evidence>
<dbReference type="Pfam" id="PF01764">
    <property type="entry name" value="Lipase_3"/>
    <property type="match status" value="1"/>
</dbReference>
<keyword evidence="2" id="KW-0378">Hydrolase</keyword>